<keyword evidence="2" id="KW-1185">Reference proteome</keyword>
<evidence type="ECO:0000313" key="2">
    <source>
        <dbReference type="Proteomes" id="UP000813444"/>
    </source>
</evidence>
<reference evidence="1" key="1">
    <citation type="journal article" date="2021" name="Nat. Commun.">
        <title>Genetic determinants of endophytism in the Arabidopsis root mycobiome.</title>
        <authorList>
            <person name="Mesny F."/>
            <person name="Miyauchi S."/>
            <person name="Thiergart T."/>
            <person name="Pickel B."/>
            <person name="Atanasova L."/>
            <person name="Karlsson M."/>
            <person name="Huettel B."/>
            <person name="Barry K.W."/>
            <person name="Haridas S."/>
            <person name="Chen C."/>
            <person name="Bauer D."/>
            <person name="Andreopoulos W."/>
            <person name="Pangilinan J."/>
            <person name="LaButti K."/>
            <person name="Riley R."/>
            <person name="Lipzen A."/>
            <person name="Clum A."/>
            <person name="Drula E."/>
            <person name="Henrissat B."/>
            <person name="Kohler A."/>
            <person name="Grigoriev I.V."/>
            <person name="Martin F.M."/>
            <person name="Hacquard S."/>
        </authorList>
    </citation>
    <scope>NUCLEOTIDE SEQUENCE</scope>
    <source>
        <strain evidence="1">MPI-CAGE-CH-0235</strain>
    </source>
</reference>
<sequence>MLAQPASVPAICEGGTGISWPAPDTQGASEYRRILCKPVVFSCCGGRTSTTKIKRWKPSGNSIMRSNRFSSCHSFGVTPDLLSKRWPGSQAQALGSISSREVVDLAGLMLFARLSSSQAWLAWGSHGTGAILESHWCGVVRRSNVACLYMHKGSLLTTVAMHGCWDEVTRKAGDEDIPGRRQHLTWPWIRYRRVHLKLGCLPTQVPERRGREGWTLAATW</sequence>
<evidence type="ECO:0000313" key="1">
    <source>
        <dbReference type="EMBL" id="KAH7320183.1"/>
    </source>
</evidence>
<dbReference type="Proteomes" id="UP000813444">
    <property type="component" value="Unassembled WGS sequence"/>
</dbReference>
<dbReference type="AlphaFoldDB" id="A0A8K0SWM7"/>
<comment type="caution">
    <text evidence="1">The sequence shown here is derived from an EMBL/GenBank/DDBJ whole genome shotgun (WGS) entry which is preliminary data.</text>
</comment>
<gene>
    <name evidence="1" type="ORF">B0I35DRAFT_230709</name>
</gene>
<organism evidence="1 2">
    <name type="scientific">Stachybotrys elegans</name>
    <dbReference type="NCBI Taxonomy" id="80388"/>
    <lineage>
        <taxon>Eukaryota</taxon>
        <taxon>Fungi</taxon>
        <taxon>Dikarya</taxon>
        <taxon>Ascomycota</taxon>
        <taxon>Pezizomycotina</taxon>
        <taxon>Sordariomycetes</taxon>
        <taxon>Hypocreomycetidae</taxon>
        <taxon>Hypocreales</taxon>
        <taxon>Stachybotryaceae</taxon>
        <taxon>Stachybotrys</taxon>
    </lineage>
</organism>
<name>A0A8K0SWM7_9HYPO</name>
<dbReference type="EMBL" id="JAGPNK010000006">
    <property type="protein sequence ID" value="KAH7320183.1"/>
    <property type="molecule type" value="Genomic_DNA"/>
</dbReference>
<proteinExistence type="predicted"/>
<accession>A0A8K0SWM7</accession>
<protein>
    <submittedName>
        <fullName evidence="1">Uncharacterized protein</fullName>
    </submittedName>
</protein>